<gene>
    <name evidence="6" type="ORF">CWD77_04675</name>
</gene>
<evidence type="ECO:0000256" key="2">
    <source>
        <dbReference type="ARBA" id="ARBA00022723"/>
    </source>
</evidence>
<keyword evidence="2" id="KW-0479">Metal-binding</keyword>
<keyword evidence="4" id="KW-0862">Zinc</keyword>
<evidence type="ECO:0000256" key="4">
    <source>
        <dbReference type="ARBA" id="ARBA00022833"/>
    </source>
</evidence>
<reference evidence="6 7" key="1">
    <citation type="submission" date="2017-11" db="EMBL/GenBank/DDBJ databases">
        <title>Rhodohalobacter 15182 sp. nov., isolated from a salt lake.</title>
        <authorList>
            <person name="Han S."/>
        </authorList>
    </citation>
    <scope>NUCLEOTIDE SEQUENCE [LARGE SCALE GENOMIC DNA]</scope>
    <source>
        <strain evidence="6 7">15182</strain>
    </source>
</reference>
<dbReference type="Proteomes" id="UP000233398">
    <property type="component" value="Unassembled WGS sequence"/>
</dbReference>
<dbReference type="GO" id="GO:0016787">
    <property type="term" value="F:hydrolase activity"/>
    <property type="evidence" value="ECO:0007669"/>
    <property type="project" value="UniProtKB-KW"/>
</dbReference>
<dbReference type="SUPFAM" id="SSF56281">
    <property type="entry name" value="Metallo-hydrolase/oxidoreductase"/>
    <property type="match status" value="1"/>
</dbReference>
<sequence>MKTDKFTIEQLSEGFFELFEDGTFKKMNPKRLSNPMDDPTLGRYSSALGIDPLLITNGDQNIVVDPGLGWGLDHKSRYDNTSNIITNLNVFGLRPQDIHHVILTHLHFDHAAGSTFVNDQFKTEATFPNAMYYVHKEEWEYALTQIEKNHDLIGADYRMDELYKLVAENRLHFIEEDEFTVVQGVKLIKTGGHTPGHMIVKITDEEKVAYFMGDLVPTEFHLNQPSHPQTVLDTAKAHQAKKLILRKAYQEKAIMYFYHSLYKKTGQLAIDEKRRYVLKDE</sequence>
<evidence type="ECO:0000256" key="3">
    <source>
        <dbReference type="ARBA" id="ARBA00022801"/>
    </source>
</evidence>
<evidence type="ECO:0000259" key="5">
    <source>
        <dbReference type="SMART" id="SM00849"/>
    </source>
</evidence>
<dbReference type="GO" id="GO:0046872">
    <property type="term" value="F:metal ion binding"/>
    <property type="evidence" value="ECO:0007669"/>
    <property type="project" value="UniProtKB-KW"/>
</dbReference>
<feature type="domain" description="Metallo-beta-lactamase" evidence="5">
    <location>
        <begin position="49"/>
        <end position="259"/>
    </location>
</feature>
<dbReference type="PANTHER" id="PTHR42978:SF6">
    <property type="entry name" value="QUORUM-QUENCHING LACTONASE YTNP-RELATED"/>
    <property type="match status" value="1"/>
</dbReference>
<dbReference type="Gene3D" id="3.60.15.10">
    <property type="entry name" value="Ribonuclease Z/Hydroxyacylglutathione hydrolase-like"/>
    <property type="match status" value="1"/>
</dbReference>
<evidence type="ECO:0000313" key="6">
    <source>
        <dbReference type="EMBL" id="PKD44762.1"/>
    </source>
</evidence>
<evidence type="ECO:0000313" key="7">
    <source>
        <dbReference type="Proteomes" id="UP000233398"/>
    </source>
</evidence>
<dbReference type="RefSeq" id="WP_101072050.1">
    <property type="nucleotide sequence ID" value="NZ_PISP01000001.1"/>
</dbReference>
<dbReference type="SMART" id="SM00849">
    <property type="entry name" value="Lactamase_B"/>
    <property type="match status" value="1"/>
</dbReference>
<keyword evidence="7" id="KW-1185">Reference proteome</keyword>
<dbReference type="EMBL" id="PISP01000001">
    <property type="protein sequence ID" value="PKD44762.1"/>
    <property type="molecule type" value="Genomic_DNA"/>
</dbReference>
<dbReference type="AlphaFoldDB" id="A0A2N0VKQ9"/>
<organism evidence="6 7">
    <name type="scientific">Rhodohalobacter barkolensis</name>
    <dbReference type="NCBI Taxonomy" id="2053187"/>
    <lineage>
        <taxon>Bacteria</taxon>
        <taxon>Pseudomonadati</taxon>
        <taxon>Balneolota</taxon>
        <taxon>Balneolia</taxon>
        <taxon>Balneolales</taxon>
        <taxon>Balneolaceae</taxon>
        <taxon>Rhodohalobacter</taxon>
    </lineage>
</organism>
<dbReference type="InterPro" id="IPR001279">
    <property type="entry name" value="Metallo-B-lactamas"/>
</dbReference>
<protein>
    <recommendedName>
        <fullName evidence="5">Metallo-beta-lactamase domain-containing protein</fullName>
    </recommendedName>
</protein>
<accession>A0A2N0VKQ9</accession>
<dbReference type="InterPro" id="IPR051013">
    <property type="entry name" value="MBL_superfamily_lactonases"/>
</dbReference>
<proteinExistence type="inferred from homology"/>
<keyword evidence="3" id="KW-0378">Hydrolase</keyword>
<dbReference type="InterPro" id="IPR036866">
    <property type="entry name" value="RibonucZ/Hydroxyglut_hydro"/>
</dbReference>
<comment type="caution">
    <text evidence="6">The sequence shown here is derived from an EMBL/GenBank/DDBJ whole genome shotgun (WGS) entry which is preliminary data.</text>
</comment>
<evidence type="ECO:0000256" key="1">
    <source>
        <dbReference type="ARBA" id="ARBA00007749"/>
    </source>
</evidence>
<comment type="similarity">
    <text evidence="1">Belongs to the metallo-beta-lactamase superfamily.</text>
</comment>
<name>A0A2N0VKQ9_9BACT</name>
<dbReference type="Pfam" id="PF00753">
    <property type="entry name" value="Lactamase_B"/>
    <property type="match status" value="1"/>
</dbReference>
<dbReference type="OrthoDB" id="9802897at2"/>
<dbReference type="PANTHER" id="PTHR42978">
    <property type="entry name" value="QUORUM-QUENCHING LACTONASE YTNP-RELATED-RELATED"/>
    <property type="match status" value="1"/>
</dbReference>